<dbReference type="CDD" id="cd08023">
    <property type="entry name" value="GH16_laminarinase_like"/>
    <property type="match status" value="2"/>
</dbReference>
<dbReference type="eggNOG" id="ENOG502S1W9">
    <property type="taxonomic scope" value="Eukaryota"/>
</dbReference>
<dbReference type="WBParaSite" id="BXY_0535400.1">
    <property type="protein sequence ID" value="BXY_0535400.1"/>
    <property type="gene ID" value="BXY_0535400"/>
</dbReference>
<dbReference type="Gene3D" id="2.60.120.200">
    <property type="match status" value="2"/>
</dbReference>
<dbReference type="InterPro" id="IPR013320">
    <property type="entry name" value="ConA-like_dom_sf"/>
</dbReference>
<dbReference type="SUPFAM" id="SSF49899">
    <property type="entry name" value="Concanavalin A-like lectins/glucanases"/>
    <property type="match status" value="2"/>
</dbReference>
<evidence type="ECO:0000259" key="3">
    <source>
        <dbReference type="PROSITE" id="PS51762"/>
    </source>
</evidence>
<dbReference type="GO" id="GO:0005975">
    <property type="term" value="P:carbohydrate metabolic process"/>
    <property type="evidence" value="ECO:0007669"/>
    <property type="project" value="InterPro"/>
</dbReference>
<dbReference type="InterPro" id="IPR050546">
    <property type="entry name" value="Glycosyl_Hydrlase_16"/>
</dbReference>
<keyword evidence="2" id="KW-1133">Transmembrane helix</keyword>
<proteinExistence type="inferred from homology"/>
<feature type="domain" description="GH16" evidence="3">
    <location>
        <begin position="6"/>
        <end position="239"/>
    </location>
</feature>
<dbReference type="InterPro" id="IPR000757">
    <property type="entry name" value="Beta-glucanase-like"/>
</dbReference>
<evidence type="ECO:0000313" key="4">
    <source>
        <dbReference type="Proteomes" id="UP000095284"/>
    </source>
</evidence>
<dbReference type="AlphaFoldDB" id="A0A1I7RX90"/>
<dbReference type="GO" id="GO:0004553">
    <property type="term" value="F:hydrolase activity, hydrolyzing O-glycosyl compounds"/>
    <property type="evidence" value="ECO:0007669"/>
    <property type="project" value="InterPro"/>
</dbReference>
<keyword evidence="2" id="KW-0812">Transmembrane</keyword>
<dbReference type="Proteomes" id="UP000095284">
    <property type="component" value="Unplaced"/>
</dbReference>
<dbReference type="PANTHER" id="PTHR10963:SF55">
    <property type="entry name" value="GLYCOSIDE HYDROLASE FAMILY 16 PROTEIN"/>
    <property type="match status" value="1"/>
</dbReference>
<feature type="domain" description="GH16" evidence="3">
    <location>
        <begin position="298"/>
        <end position="532"/>
    </location>
</feature>
<dbReference type="PROSITE" id="PS51762">
    <property type="entry name" value="GH16_2"/>
    <property type="match status" value="2"/>
</dbReference>
<dbReference type="PANTHER" id="PTHR10963">
    <property type="entry name" value="GLYCOSYL HYDROLASE-RELATED"/>
    <property type="match status" value="1"/>
</dbReference>
<accession>A0A1I7RX90</accession>
<name>A0A1I7RX90_BURXY</name>
<sequence>MASTRVIWEEDFNSLDTSKWNVETGFGWNSELQCYTTSSNNVRVENGNLVIEARRENVDGCSFTSGRINTRGKFEFKYGTIEARIKLPNLANGLWPAFWMLGAESDWPDQGEMDIMEAGAADAIAAGNVNKKILGTIHWSNNGPHSHGTNYVAPIDLTTDFHIYKLTWTQSEIKMFIDDIQYMVFDITPLPVFHKNFYVLLNLAVGGCFPNIYDPGAVTAPLPAQMLVDYIKVTQYCTNPECLLNYSQCSVFPITANPTLSNIVFDSSINRTIYINFGFFAMRVVIACCLVSTALAGVIWQEDFNSLDTSKWNFETGNNNGWGNSELECYTTSSNNVRVENGNLVIEARRENVDGCSFTSGRIHTRGKFDFKYGTIEARIKLPNLANGLWPAFWMLGAESNTWPDQGEMDIMEAGVADAIAAGNVNKEILGTFHWSNNGQHAQYGTNYVAPNDLTTDFHVYKLTWSQSEIKMFIDDIQYMVFDITPLPVFQKNFYVLLNLAVGGNFPNIHDAGAVTAPLPGQMLVDYIKVTQ</sequence>
<evidence type="ECO:0000313" key="5">
    <source>
        <dbReference type="WBParaSite" id="BXY_0535400.1"/>
    </source>
</evidence>
<comment type="similarity">
    <text evidence="1">Belongs to the glycosyl hydrolase 16 family.</text>
</comment>
<evidence type="ECO:0000256" key="1">
    <source>
        <dbReference type="ARBA" id="ARBA00006865"/>
    </source>
</evidence>
<protein>
    <submittedName>
        <fullName evidence="5">GH16 domain-containing protein</fullName>
    </submittedName>
</protein>
<reference evidence="5" key="1">
    <citation type="submission" date="2016-11" db="UniProtKB">
        <authorList>
            <consortium name="WormBaseParasite"/>
        </authorList>
    </citation>
    <scope>IDENTIFICATION</scope>
</reference>
<dbReference type="Pfam" id="PF00722">
    <property type="entry name" value="Glyco_hydro_16"/>
    <property type="match status" value="2"/>
</dbReference>
<keyword evidence="2" id="KW-0472">Membrane</keyword>
<organism evidence="4 5">
    <name type="scientific">Bursaphelenchus xylophilus</name>
    <name type="common">Pinewood nematode worm</name>
    <name type="synonym">Aphelenchoides xylophilus</name>
    <dbReference type="NCBI Taxonomy" id="6326"/>
    <lineage>
        <taxon>Eukaryota</taxon>
        <taxon>Metazoa</taxon>
        <taxon>Ecdysozoa</taxon>
        <taxon>Nematoda</taxon>
        <taxon>Chromadorea</taxon>
        <taxon>Rhabditida</taxon>
        <taxon>Tylenchina</taxon>
        <taxon>Tylenchomorpha</taxon>
        <taxon>Aphelenchoidea</taxon>
        <taxon>Aphelenchoididae</taxon>
        <taxon>Bursaphelenchus</taxon>
    </lineage>
</organism>
<evidence type="ECO:0000256" key="2">
    <source>
        <dbReference type="SAM" id="Phobius"/>
    </source>
</evidence>
<feature type="transmembrane region" description="Helical" evidence="2">
    <location>
        <begin position="277"/>
        <end position="300"/>
    </location>
</feature>